<dbReference type="InterPro" id="IPR036097">
    <property type="entry name" value="HisK_dim/P_sf"/>
</dbReference>
<dbReference type="PANTHER" id="PTHR45436:SF5">
    <property type="entry name" value="SENSOR HISTIDINE KINASE TRCS"/>
    <property type="match status" value="1"/>
</dbReference>
<dbReference type="PANTHER" id="PTHR45436">
    <property type="entry name" value="SENSOR HISTIDINE KINASE YKOH"/>
    <property type="match status" value="1"/>
</dbReference>
<gene>
    <name evidence="13" type="ORF">J2S42_005772</name>
</gene>
<dbReference type="Proteomes" id="UP001240236">
    <property type="component" value="Unassembled WGS sequence"/>
</dbReference>
<evidence type="ECO:0000259" key="11">
    <source>
        <dbReference type="PROSITE" id="PS50109"/>
    </source>
</evidence>
<dbReference type="Pfam" id="PF02518">
    <property type="entry name" value="HATPase_c"/>
    <property type="match status" value="1"/>
</dbReference>
<organism evidence="13 14">
    <name type="scientific">Catenuloplanes indicus</name>
    <dbReference type="NCBI Taxonomy" id="137267"/>
    <lineage>
        <taxon>Bacteria</taxon>
        <taxon>Bacillati</taxon>
        <taxon>Actinomycetota</taxon>
        <taxon>Actinomycetes</taxon>
        <taxon>Micromonosporales</taxon>
        <taxon>Micromonosporaceae</taxon>
        <taxon>Catenuloplanes</taxon>
    </lineage>
</organism>
<dbReference type="InterPro" id="IPR036890">
    <property type="entry name" value="HATPase_C_sf"/>
</dbReference>
<evidence type="ECO:0000256" key="10">
    <source>
        <dbReference type="SAM" id="Phobius"/>
    </source>
</evidence>
<keyword evidence="7 13" id="KW-0418">Kinase</keyword>
<feature type="transmembrane region" description="Helical" evidence="10">
    <location>
        <begin position="99"/>
        <end position="122"/>
    </location>
</feature>
<accession>A0AAE3W346</accession>
<evidence type="ECO:0000256" key="1">
    <source>
        <dbReference type="ARBA" id="ARBA00000085"/>
    </source>
</evidence>
<dbReference type="SUPFAM" id="SSF158472">
    <property type="entry name" value="HAMP domain-like"/>
    <property type="match status" value="1"/>
</dbReference>
<evidence type="ECO:0000256" key="4">
    <source>
        <dbReference type="ARBA" id="ARBA00022553"/>
    </source>
</evidence>
<feature type="domain" description="HAMP" evidence="12">
    <location>
        <begin position="123"/>
        <end position="176"/>
    </location>
</feature>
<dbReference type="Gene3D" id="6.10.340.10">
    <property type="match status" value="1"/>
</dbReference>
<dbReference type="SMART" id="SM00387">
    <property type="entry name" value="HATPase_c"/>
    <property type="match status" value="1"/>
</dbReference>
<dbReference type="Gene3D" id="1.10.287.130">
    <property type="match status" value="1"/>
</dbReference>
<keyword evidence="5" id="KW-0808">Transferase</keyword>
<evidence type="ECO:0000256" key="7">
    <source>
        <dbReference type="ARBA" id="ARBA00022777"/>
    </source>
</evidence>
<name>A0AAE3W346_9ACTN</name>
<dbReference type="PROSITE" id="PS50109">
    <property type="entry name" value="HIS_KIN"/>
    <property type="match status" value="1"/>
</dbReference>
<evidence type="ECO:0000256" key="3">
    <source>
        <dbReference type="ARBA" id="ARBA00012438"/>
    </source>
</evidence>
<dbReference type="SUPFAM" id="SSF47384">
    <property type="entry name" value="Homodimeric domain of signal transducing histidine kinase"/>
    <property type="match status" value="1"/>
</dbReference>
<comment type="subcellular location">
    <subcellularLocation>
        <location evidence="2">Cell membrane</location>
    </subcellularLocation>
</comment>
<dbReference type="SUPFAM" id="SSF55874">
    <property type="entry name" value="ATPase domain of HSP90 chaperone/DNA topoisomerase II/histidine kinase"/>
    <property type="match status" value="1"/>
</dbReference>
<dbReference type="InterPro" id="IPR005467">
    <property type="entry name" value="His_kinase_dom"/>
</dbReference>
<feature type="domain" description="Histidine kinase" evidence="11">
    <location>
        <begin position="184"/>
        <end position="391"/>
    </location>
</feature>
<dbReference type="Gene3D" id="3.30.565.10">
    <property type="entry name" value="Histidine kinase-like ATPase, C-terminal domain"/>
    <property type="match status" value="1"/>
</dbReference>
<evidence type="ECO:0000256" key="9">
    <source>
        <dbReference type="ARBA" id="ARBA00023012"/>
    </source>
</evidence>
<dbReference type="PROSITE" id="PS50885">
    <property type="entry name" value="HAMP"/>
    <property type="match status" value="1"/>
</dbReference>
<evidence type="ECO:0000256" key="2">
    <source>
        <dbReference type="ARBA" id="ARBA00004236"/>
    </source>
</evidence>
<dbReference type="GO" id="GO:0000155">
    <property type="term" value="F:phosphorelay sensor kinase activity"/>
    <property type="evidence" value="ECO:0007669"/>
    <property type="project" value="InterPro"/>
</dbReference>
<dbReference type="CDD" id="cd00082">
    <property type="entry name" value="HisKA"/>
    <property type="match status" value="1"/>
</dbReference>
<evidence type="ECO:0000313" key="13">
    <source>
        <dbReference type="EMBL" id="MDQ0369103.1"/>
    </source>
</evidence>
<dbReference type="InterPro" id="IPR003661">
    <property type="entry name" value="HisK_dim/P_dom"/>
</dbReference>
<dbReference type="InterPro" id="IPR003594">
    <property type="entry name" value="HATPase_dom"/>
</dbReference>
<dbReference type="AlphaFoldDB" id="A0AAE3W346"/>
<proteinExistence type="predicted"/>
<dbReference type="Pfam" id="PF00672">
    <property type="entry name" value="HAMP"/>
    <property type="match status" value="1"/>
</dbReference>
<sequence length="391" mass="41191">MRWPRFSIRTRLTLSYAALFAATGGLLLPVSHLVAYRSLSSADAGLYARVSALAAVPGAAAMPVQGAEPTGPVTGPGETWAPDVYAAIDQARAEALNAMLVQSGVVFAVATATALVLCWFVASRALRPLRTITAAAERLSHETLEDRIVASGPRDELFTLAQTFNTMLDRLHRSFQAQKLFVANASHELRTPLTVIQAAAERALSRPHRDEADYRKALTTVVTAAHRSERLLSGLLTLARVRQQPAVPHRADLAVVVAEGVRAATGPAIRADLAPAPLAADPVLAELLVRNLVENAVRYNVDGGTVWVRTRADGDEVVLEVANTGPEVPADTVPLLRRAFQRGGRRTGGPDGSGLGLAIVDAIVDAHGGQWAAVPRAGGGLTVTVRLPGGG</sequence>
<keyword evidence="10" id="KW-0472">Membrane</keyword>
<dbReference type="InterPro" id="IPR050428">
    <property type="entry name" value="TCS_sensor_his_kinase"/>
</dbReference>
<dbReference type="GO" id="GO:0005886">
    <property type="term" value="C:plasma membrane"/>
    <property type="evidence" value="ECO:0007669"/>
    <property type="project" value="UniProtKB-SubCell"/>
</dbReference>
<reference evidence="13 14" key="1">
    <citation type="submission" date="2023-07" db="EMBL/GenBank/DDBJ databases">
        <title>Sequencing the genomes of 1000 actinobacteria strains.</title>
        <authorList>
            <person name="Klenk H.-P."/>
        </authorList>
    </citation>
    <scope>NUCLEOTIDE SEQUENCE [LARGE SCALE GENOMIC DNA]</scope>
    <source>
        <strain evidence="13 14">DSM 44709</strain>
    </source>
</reference>
<keyword evidence="4" id="KW-0597">Phosphoprotein</keyword>
<dbReference type="InterPro" id="IPR003660">
    <property type="entry name" value="HAMP_dom"/>
</dbReference>
<dbReference type="SMART" id="SM00388">
    <property type="entry name" value="HisKA"/>
    <property type="match status" value="1"/>
</dbReference>
<dbReference type="CDD" id="cd00075">
    <property type="entry name" value="HATPase"/>
    <property type="match status" value="1"/>
</dbReference>
<keyword evidence="6 10" id="KW-0812">Transmembrane</keyword>
<keyword evidence="14" id="KW-1185">Reference proteome</keyword>
<protein>
    <recommendedName>
        <fullName evidence="3">histidine kinase</fullName>
        <ecNumber evidence="3">2.7.13.3</ecNumber>
    </recommendedName>
</protein>
<comment type="catalytic activity">
    <reaction evidence="1">
        <text>ATP + protein L-histidine = ADP + protein N-phospho-L-histidine.</text>
        <dbReference type="EC" id="2.7.13.3"/>
    </reaction>
</comment>
<comment type="caution">
    <text evidence="13">The sequence shown here is derived from an EMBL/GenBank/DDBJ whole genome shotgun (WGS) entry which is preliminary data.</text>
</comment>
<keyword evidence="8 10" id="KW-1133">Transmembrane helix</keyword>
<evidence type="ECO:0000259" key="12">
    <source>
        <dbReference type="PROSITE" id="PS50885"/>
    </source>
</evidence>
<feature type="transmembrane region" description="Helical" evidence="10">
    <location>
        <begin position="12"/>
        <end position="35"/>
    </location>
</feature>
<evidence type="ECO:0000256" key="6">
    <source>
        <dbReference type="ARBA" id="ARBA00022692"/>
    </source>
</evidence>
<dbReference type="CDD" id="cd06225">
    <property type="entry name" value="HAMP"/>
    <property type="match status" value="1"/>
</dbReference>
<dbReference type="EC" id="2.7.13.3" evidence="3"/>
<dbReference type="EMBL" id="JAUSUZ010000001">
    <property type="protein sequence ID" value="MDQ0369103.1"/>
    <property type="molecule type" value="Genomic_DNA"/>
</dbReference>
<dbReference type="SMART" id="SM00304">
    <property type="entry name" value="HAMP"/>
    <property type="match status" value="1"/>
</dbReference>
<keyword evidence="9" id="KW-0902">Two-component regulatory system</keyword>
<evidence type="ECO:0000256" key="5">
    <source>
        <dbReference type="ARBA" id="ARBA00022679"/>
    </source>
</evidence>
<evidence type="ECO:0000256" key="8">
    <source>
        <dbReference type="ARBA" id="ARBA00022989"/>
    </source>
</evidence>
<dbReference type="Pfam" id="PF00512">
    <property type="entry name" value="HisKA"/>
    <property type="match status" value="1"/>
</dbReference>
<evidence type="ECO:0000313" key="14">
    <source>
        <dbReference type="Proteomes" id="UP001240236"/>
    </source>
</evidence>